<dbReference type="InterPro" id="IPR014867">
    <property type="entry name" value="Spore_coat_CotH_CotH2/3/7"/>
</dbReference>
<reference evidence="2 3" key="1">
    <citation type="submission" date="2020-08" db="EMBL/GenBank/DDBJ databases">
        <title>Genomic Encyclopedia of Type Strains, Phase IV (KMG-IV): sequencing the most valuable type-strain genomes for metagenomic binning, comparative biology and taxonomic classification.</title>
        <authorList>
            <person name="Goeker M."/>
        </authorList>
    </citation>
    <scope>NUCLEOTIDE SEQUENCE [LARGE SCALE GENOMIC DNA]</scope>
    <source>
        <strain evidence="2 3">DSM 17976</strain>
    </source>
</reference>
<dbReference type="AlphaFoldDB" id="A0A7W6ESF8"/>
<proteinExistence type="predicted"/>
<keyword evidence="1" id="KW-0732">Signal</keyword>
<evidence type="ECO:0008006" key="4">
    <source>
        <dbReference type="Google" id="ProtNLM"/>
    </source>
</evidence>
<protein>
    <recommendedName>
        <fullName evidence="4">T9SS type A sorting domain-containing protein</fullName>
    </recommendedName>
</protein>
<comment type="caution">
    <text evidence="2">The sequence shown here is derived from an EMBL/GenBank/DDBJ whole genome shotgun (WGS) entry which is preliminary data.</text>
</comment>
<dbReference type="EMBL" id="JACIBY010000011">
    <property type="protein sequence ID" value="MBB3840583.1"/>
    <property type="molecule type" value="Genomic_DNA"/>
</dbReference>
<gene>
    <name evidence="2" type="ORF">FHS57_004603</name>
</gene>
<feature type="signal peptide" evidence="1">
    <location>
        <begin position="1"/>
        <end position="19"/>
    </location>
</feature>
<accession>A0A7W6ESF8</accession>
<evidence type="ECO:0000313" key="3">
    <source>
        <dbReference type="Proteomes" id="UP000541352"/>
    </source>
</evidence>
<dbReference type="RefSeq" id="WP_183977646.1">
    <property type="nucleotide sequence ID" value="NZ_JACIBY010000011.1"/>
</dbReference>
<dbReference type="NCBIfam" id="TIGR04183">
    <property type="entry name" value="Por_Secre_tail"/>
    <property type="match status" value="1"/>
</dbReference>
<feature type="chain" id="PRO_5031239686" description="T9SS type A sorting domain-containing protein" evidence="1">
    <location>
        <begin position="20"/>
        <end position="536"/>
    </location>
</feature>
<name>A0A7W6ESF8_9BACT</name>
<dbReference type="Proteomes" id="UP000541352">
    <property type="component" value="Unassembled WGS sequence"/>
</dbReference>
<evidence type="ECO:0000256" key="1">
    <source>
        <dbReference type="SAM" id="SignalP"/>
    </source>
</evidence>
<keyword evidence="3" id="KW-1185">Reference proteome</keyword>
<dbReference type="Pfam" id="PF08757">
    <property type="entry name" value="CotH"/>
    <property type="match status" value="1"/>
</dbReference>
<evidence type="ECO:0000313" key="2">
    <source>
        <dbReference type="EMBL" id="MBB3840583.1"/>
    </source>
</evidence>
<sequence>MRTWLGMVLNLFFCAVVSAQNLVTSNLPLVIIDTQGQLIVDSPKINAQMKIIYNGTAQRTAPSDAANVYQGIAGIEFRGSSSQLFPKKSYGFEFRDEKGDGKEVALFGMPKEEDWILFASYNEKSLLHNVLAMKMARDLGMYASRTQFVEVIVNGRYEGVYVLMEKIKRVNGRLNITKLSDQDNSGDALTGGYIFKVDKPTGSGGSIGWFSKVNYSGRIQYLYEYPDFDEITPNQKAYLIAKVDSAEAALNGGQFRDSQVGYRRFYDGLSFARIFLVNEVARNVDGYRISTFFHKDRDSKGGKIKAGPAWDYDLAFGNADYCEAPLTYGWAYLFGNICPRDSWQVPFHWKRMLEDPAYVSELNDEYQRMRKGAWKTETLMSYIDSLATVLQEAQQRNFQRWPVLGQYIWPNPTPIPSTWAGEVLELKQWLTQRLAWMDINIPGTLTSVDPTPIHEVIVEVAPNPFADDARLLFKAPRPMEILAEVFDLSGKLITSKFQYLSVAPTTVSIPIQGPSGTYVLRVHTPTEIIRKQLVKQ</sequence>
<organism evidence="2 3">
    <name type="scientific">Runella defluvii</name>
    <dbReference type="NCBI Taxonomy" id="370973"/>
    <lineage>
        <taxon>Bacteria</taxon>
        <taxon>Pseudomonadati</taxon>
        <taxon>Bacteroidota</taxon>
        <taxon>Cytophagia</taxon>
        <taxon>Cytophagales</taxon>
        <taxon>Spirosomataceae</taxon>
        <taxon>Runella</taxon>
    </lineage>
</organism>
<dbReference type="InterPro" id="IPR026444">
    <property type="entry name" value="Secre_tail"/>
</dbReference>